<dbReference type="HOGENOM" id="CLU_2921436_0_0_12"/>
<gene>
    <name evidence="1" type="ordered locus">TREPR_1887</name>
</gene>
<organism evidence="1 2">
    <name type="scientific">Treponema primitia (strain ATCC BAA-887 / DSM 12427 / ZAS-2)</name>
    <dbReference type="NCBI Taxonomy" id="545694"/>
    <lineage>
        <taxon>Bacteria</taxon>
        <taxon>Pseudomonadati</taxon>
        <taxon>Spirochaetota</taxon>
        <taxon>Spirochaetia</taxon>
        <taxon>Spirochaetales</taxon>
        <taxon>Treponemataceae</taxon>
        <taxon>Treponema</taxon>
    </lineage>
</organism>
<name>F5YL44_TREPZ</name>
<protein>
    <submittedName>
        <fullName evidence="1">Uncharacterized protein</fullName>
    </submittedName>
</protein>
<reference evidence="2" key="1">
    <citation type="submission" date="2009-12" db="EMBL/GenBank/DDBJ databases">
        <title>Complete sequence of Treponema primitia strain ZAS-2.</title>
        <authorList>
            <person name="Tetu S.G."/>
            <person name="Matson E."/>
            <person name="Ren Q."/>
            <person name="Seshadri R."/>
            <person name="Elbourne L."/>
            <person name="Hassan K.A."/>
            <person name="Durkin A."/>
            <person name="Radune D."/>
            <person name="Mohamoud Y."/>
            <person name="Shay R."/>
            <person name="Jin S."/>
            <person name="Zhang X."/>
            <person name="Lucey K."/>
            <person name="Ballor N.R."/>
            <person name="Ottesen E."/>
            <person name="Rosenthal R."/>
            <person name="Allen A."/>
            <person name="Leadbetter J.R."/>
            <person name="Paulsen I.T."/>
        </authorList>
    </citation>
    <scope>NUCLEOTIDE SEQUENCE [LARGE SCALE GENOMIC DNA]</scope>
    <source>
        <strain evidence="2">ATCC BAA-887 / DSM 12427 / ZAS-2</strain>
    </source>
</reference>
<evidence type="ECO:0000313" key="2">
    <source>
        <dbReference type="Proteomes" id="UP000009223"/>
    </source>
</evidence>
<dbReference type="Proteomes" id="UP000009223">
    <property type="component" value="Chromosome"/>
</dbReference>
<dbReference type="EMBL" id="CP001843">
    <property type="protein sequence ID" value="AEF85653.1"/>
    <property type="molecule type" value="Genomic_DNA"/>
</dbReference>
<sequence length="61" mass="7184">MIVIEELARIYVREKYGMELPKEFHGISYRFSKEEVKLVKNILDEKPLTIPDSNAKCNEDL</sequence>
<dbReference type="KEGG" id="tpi:TREPR_1887"/>
<dbReference type="STRING" id="545694.TREPR_1887"/>
<proteinExistence type="predicted"/>
<accession>F5YL44</accession>
<dbReference type="AlphaFoldDB" id="F5YL44"/>
<evidence type="ECO:0000313" key="1">
    <source>
        <dbReference type="EMBL" id="AEF85653.1"/>
    </source>
</evidence>
<reference evidence="1 2" key="2">
    <citation type="journal article" date="2011" name="ISME J.">
        <title>RNA-seq reveals cooperative metabolic interactions between two termite-gut spirochete species in co-culture.</title>
        <authorList>
            <person name="Rosenthal A.Z."/>
            <person name="Matson E.G."/>
            <person name="Eldar A."/>
            <person name="Leadbetter J.R."/>
        </authorList>
    </citation>
    <scope>NUCLEOTIDE SEQUENCE [LARGE SCALE GENOMIC DNA]</scope>
    <source>
        <strain evidence="2">ATCC BAA-887 / DSM 12427 / ZAS-2</strain>
    </source>
</reference>
<keyword evidence="2" id="KW-1185">Reference proteome</keyword>
<dbReference type="RefSeq" id="WP_015708256.1">
    <property type="nucleotide sequence ID" value="NC_015578.1"/>
</dbReference>